<accession>A0A974XMB1</accession>
<reference evidence="2 3" key="1">
    <citation type="submission" date="2021-03" db="EMBL/GenBank/DDBJ databases">
        <title>Novel species identification of genus Shewanella.</title>
        <authorList>
            <person name="Liu G."/>
            <person name="Zhang Q."/>
        </authorList>
    </citation>
    <scope>NUCLEOTIDE SEQUENCE [LARGE SCALE GENOMIC DNA]</scope>
    <source>
        <strain evidence="2 3">FJAT-53726</strain>
    </source>
</reference>
<dbReference type="InterPro" id="IPR050491">
    <property type="entry name" value="AmpC-like"/>
</dbReference>
<gene>
    <name evidence="2" type="ORF">JYB88_05200</name>
</gene>
<dbReference type="SUPFAM" id="SSF56601">
    <property type="entry name" value="beta-lactamase/transpeptidase-like"/>
    <property type="match status" value="1"/>
</dbReference>
<dbReference type="AlphaFoldDB" id="A0A974XMB1"/>
<dbReference type="Gene3D" id="3.40.710.10">
    <property type="entry name" value="DD-peptidase/beta-lactamase superfamily"/>
    <property type="match status" value="1"/>
</dbReference>
<dbReference type="InterPro" id="IPR001466">
    <property type="entry name" value="Beta-lactam-related"/>
</dbReference>
<dbReference type="EMBL" id="CP071504">
    <property type="protein sequence ID" value="QSX31042.1"/>
    <property type="molecule type" value="Genomic_DNA"/>
</dbReference>
<dbReference type="InterPro" id="IPR012338">
    <property type="entry name" value="Beta-lactam/transpept-like"/>
</dbReference>
<protein>
    <submittedName>
        <fullName evidence="2">Beta-lactamase family protein</fullName>
    </submittedName>
</protein>
<evidence type="ECO:0000313" key="2">
    <source>
        <dbReference type="EMBL" id="QSX31042.1"/>
    </source>
</evidence>
<organism evidence="2 3">
    <name type="scientific">Shewanella cyperi</name>
    <dbReference type="NCBI Taxonomy" id="2814292"/>
    <lineage>
        <taxon>Bacteria</taxon>
        <taxon>Pseudomonadati</taxon>
        <taxon>Pseudomonadota</taxon>
        <taxon>Gammaproteobacteria</taxon>
        <taxon>Alteromonadales</taxon>
        <taxon>Shewanellaceae</taxon>
        <taxon>Shewanella</taxon>
    </lineage>
</organism>
<proteinExistence type="predicted"/>
<dbReference type="PANTHER" id="PTHR46825:SF12">
    <property type="entry name" value="PENICILLIN-BINDING PROTEIN 4"/>
    <property type="match status" value="1"/>
</dbReference>
<dbReference type="Proteomes" id="UP000663281">
    <property type="component" value="Chromosome"/>
</dbReference>
<keyword evidence="3" id="KW-1185">Reference proteome</keyword>
<dbReference type="KEGG" id="scyp:JYB88_05200"/>
<feature type="domain" description="Beta-lactamase-related" evidence="1">
    <location>
        <begin position="53"/>
        <end position="379"/>
    </location>
</feature>
<dbReference type="PANTHER" id="PTHR46825">
    <property type="entry name" value="D-ALANYL-D-ALANINE-CARBOXYPEPTIDASE/ENDOPEPTIDASE AMPH"/>
    <property type="match status" value="1"/>
</dbReference>
<evidence type="ECO:0000259" key="1">
    <source>
        <dbReference type="Pfam" id="PF00144"/>
    </source>
</evidence>
<evidence type="ECO:0000313" key="3">
    <source>
        <dbReference type="Proteomes" id="UP000663281"/>
    </source>
</evidence>
<sequence>MGAACTGVAFAATSNASNASNTSALDEKIARIEQGLSSSVVVKGAPDQKMRLEDRMRYHQVPAVSIAVVNNGQLEWARAYGVNLVGSSEHTTPDTLFQIASISKAVSAMAALHMVEQGKLQLDGDINKQLKSWQLPDNEFTQEHKVSLRQLLNHSGGVNVHGFHGYPEKQTVPSLLAVLDGEAPANSEPVRVEAIPGTEWRYSGGGYSIIQLLMTEVSKQDFPQLLQDVVFTPLDMRHSRFASRLPDEERSHAAAGHEVNGEAIEGLWHQYPELAAASMWSTASDLTKIIIEVQQSDAGTSNKILSSQMTKTMLTRGLGETGLGFFVEDKSDGSSGSSTNVSYTSFSHSGGIEGSRSLLFGYTKTGQGAVVLTNSDNGMALIEEIFTSIAAEYHWPDFKVTEKTAMAPDPVLNQKVAGEYQLFDQPAHVFTEADRLYLQCNVLGNKPLELHPEANASFFLTAPDATVRFETDAENKPTGFALLKGVNTYKAQRVN</sequence>
<dbReference type="RefSeq" id="WP_207325715.1">
    <property type="nucleotide sequence ID" value="NZ_CP071504.1"/>
</dbReference>
<dbReference type="Pfam" id="PF00144">
    <property type="entry name" value="Beta-lactamase"/>
    <property type="match status" value="1"/>
</dbReference>
<name>A0A974XMB1_9GAMM</name>